<dbReference type="Proteomes" id="UP000198418">
    <property type="component" value="Unassembled WGS sequence"/>
</dbReference>
<evidence type="ECO:0000256" key="3">
    <source>
        <dbReference type="PROSITE-ProRule" id="PRU00169"/>
    </source>
</evidence>
<accession>A0A212RC62</accession>
<dbReference type="GO" id="GO:0003677">
    <property type="term" value="F:DNA binding"/>
    <property type="evidence" value="ECO:0007669"/>
    <property type="project" value="UniProtKB-KW"/>
</dbReference>
<gene>
    <name evidence="6" type="ORF">SAMN06265338_103302</name>
</gene>
<dbReference type="InterPro" id="IPR039420">
    <property type="entry name" value="WalR-like"/>
</dbReference>
<dbReference type="SMART" id="SM00448">
    <property type="entry name" value="REC"/>
    <property type="match status" value="1"/>
</dbReference>
<dbReference type="Gene3D" id="3.40.50.2300">
    <property type="match status" value="1"/>
</dbReference>
<dbReference type="PROSITE" id="PS50110">
    <property type="entry name" value="RESPONSE_REGULATORY"/>
    <property type="match status" value="1"/>
</dbReference>
<evidence type="ECO:0000313" key="7">
    <source>
        <dbReference type="Proteomes" id="UP000198418"/>
    </source>
</evidence>
<dbReference type="InterPro" id="IPR000792">
    <property type="entry name" value="Tscrpt_reg_LuxR_C"/>
</dbReference>
<name>A0A212RC62_RHOAC</name>
<dbReference type="PANTHER" id="PTHR43214:SF43">
    <property type="entry name" value="TWO-COMPONENT RESPONSE REGULATOR"/>
    <property type="match status" value="1"/>
</dbReference>
<dbReference type="SUPFAM" id="SSF46894">
    <property type="entry name" value="C-terminal effector domain of the bipartite response regulators"/>
    <property type="match status" value="1"/>
</dbReference>
<dbReference type="GO" id="GO:0000160">
    <property type="term" value="P:phosphorelay signal transduction system"/>
    <property type="evidence" value="ECO:0007669"/>
    <property type="project" value="InterPro"/>
</dbReference>
<evidence type="ECO:0000313" key="6">
    <source>
        <dbReference type="EMBL" id="SNB69861.1"/>
    </source>
</evidence>
<dbReference type="OrthoDB" id="3678174at2"/>
<keyword evidence="1 3" id="KW-0597">Phosphoprotein</keyword>
<keyword evidence="7" id="KW-1185">Reference proteome</keyword>
<dbReference type="PANTHER" id="PTHR43214">
    <property type="entry name" value="TWO-COMPONENT RESPONSE REGULATOR"/>
    <property type="match status" value="1"/>
</dbReference>
<protein>
    <submittedName>
        <fullName evidence="6">Two component transcriptional regulator, LuxR family</fullName>
    </submittedName>
</protein>
<dbReference type="Pfam" id="PF00072">
    <property type="entry name" value="Response_reg"/>
    <property type="match status" value="1"/>
</dbReference>
<dbReference type="InterPro" id="IPR036388">
    <property type="entry name" value="WH-like_DNA-bd_sf"/>
</dbReference>
<dbReference type="InterPro" id="IPR011006">
    <property type="entry name" value="CheY-like_superfamily"/>
</dbReference>
<evidence type="ECO:0000259" key="4">
    <source>
        <dbReference type="PROSITE" id="PS50043"/>
    </source>
</evidence>
<dbReference type="InterPro" id="IPR058245">
    <property type="entry name" value="NreC/VraR/RcsB-like_REC"/>
</dbReference>
<sequence length="205" mass="21556">MRVLIVDDHPVVVSGCKALLAAEPGAEIFAAGDAETGFAAFCAHQPDVCVLDINLPGLSGFDLAQRILKHDPEAKLVVFSMNDDPAFAARAIQAGARGYIAKNDDPLLFLPALKRVCAGETWLPAELARKMAFARAQSPLSGLSAREVEILRLLAAGDDIGGIADKLGVSAKTIANNCTALKAKLGARSSMDLMRAAIEALRSPH</sequence>
<evidence type="ECO:0000256" key="2">
    <source>
        <dbReference type="ARBA" id="ARBA00023125"/>
    </source>
</evidence>
<dbReference type="AlphaFoldDB" id="A0A212RC62"/>
<feature type="domain" description="HTH luxR-type" evidence="4">
    <location>
        <begin position="136"/>
        <end position="201"/>
    </location>
</feature>
<feature type="modified residue" description="4-aspartylphosphate" evidence="3">
    <location>
        <position position="52"/>
    </location>
</feature>
<feature type="domain" description="Response regulatory" evidence="5">
    <location>
        <begin position="2"/>
        <end position="117"/>
    </location>
</feature>
<dbReference type="PROSITE" id="PS50043">
    <property type="entry name" value="HTH_LUXR_2"/>
    <property type="match status" value="1"/>
</dbReference>
<dbReference type="SMART" id="SM00421">
    <property type="entry name" value="HTH_LUXR"/>
    <property type="match status" value="1"/>
</dbReference>
<dbReference type="InterPro" id="IPR016032">
    <property type="entry name" value="Sig_transdc_resp-reg_C-effctor"/>
</dbReference>
<dbReference type="Pfam" id="PF00196">
    <property type="entry name" value="GerE"/>
    <property type="match status" value="1"/>
</dbReference>
<dbReference type="CDD" id="cd06170">
    <property type="entry name" value="LuxR_C_like"/>
    <property type="match status" value="1"/>
</dbReference>
<dbReference type="CDD" id="cd17535">
    <property type="entry name" value="REC_NarL-like"/>
    <property type="match status" value="1"/>
</dbReference>
<evidence type="ECO:0000259" key="5">
    <source>
        <dbReference type="PROSITE" id="PS50110"/>
    </source>
</evidence>
<dbReference type="GO" id="GO:0006355">
    <property type="term" value="P:regulation of DNA-templated transcription"/>
    <property type="evidence" value="ECO:0007669"/>
    <property type="project" value="InterPro"/>
</dbReference>
<proteinExistence type="predicted"/>
<reference evidence="7" key="1">
    <citation type="submission" date="2017-06" db="EMBL/GenBank/DDBJ databases">
        <authorList>
            <person name="Varghese N."/>
            <person name="Submissions S."/>
        </authorList>
    </citation>
    <scope>NUCLEOTIDE SEQUENCE [LARGE SCALE GENOMIC DNA]</scope>
    <source>
        <strain evidence="7">DSM 137</strain>
    </source>
</reference>
<dbReference type="EMBL" id="FYDG01000003">
    <property type="protein sequence ID" value="SNB69861.1"/>
    <property type="molecule type" value="Genomic_DNA"/>
</dbReference>
<keyword evidence="2" id="KW-0238">DNA-binding</keyword>
<dbReference type="InterPro" id="IPR001789">
    <property type="entry name" value="Sig_transdc_resp-reg_receiver"/>
</dbReference>
<dbReference type="SUPFAM" id="SSF52172">
    <property type="entry name" value="CheY-like"/>
    <property type="match status" value="1"/>
</dbReference>
<organism evidence="6 7">
    <name type="scientific">Rhodoblastus acidophilus</name>
    <name type="common">Rhodopseudomonas acidophila</name>
    <dbReference type="NCBI Taxonomy" id="1074"/>
    <lineage>
        <taxon>Bacteria</taxon>
        <taxon>Pseudomonadati</taxon>
        <taxon>Pseudomonadota</taxon>
        <taxon>Alphaproteobacteria</taxon>
        <taxon>Hyphomicrobiales</taxon>
        <taxon>Rhodoblastaceae</taxon>
        <taxon>Rhodoblastus</taxon>
    </lineage>
</organism>
<dbReference type="Gene3D" id="1.10.10.10">
    <property type="entry name" value="Winged helix-like DNA-binding domain superfamily/Winged helix DNA-binding domain"/>
    <property type="match status" value="1"/>
</dbReference>
<evidence type="ECO:0000256" key="1">
    <source>
        <dbReference type="ARBA" id="ARBA00022553"/>
    </source>
</evidence>
<dbReference type="PRINTS" id="PR00038">
    <property type="entry name" value="HTHLUXR"/>
</dbReference>
<dbReference type="RefSeq" id="WP_088520413.1">
    <property type="nucleotide sequence ID" value="NZ_FYDG01000003.1"/>
</dbReference>